<proteinExistence type="predicted"/>
<evidence type="ECO:0000313" key="3">
    <source>
        <dbReference type="EMBL" id="THG91984.1"/>
    </source>
</evidence>
<keyword evidence="4" id="KW-1185">Reference proteome</keyword>
<dbReference type="EMBL" id="JALP01000031">
    <property type="protein sequence ID" value="THG91984.1"/>
    <property type="molecule type" value="Genomic_DNA"/>
</dbReference>
<sequence length="107" mass="11575">MNKKIGFLTVVVLMSMLFVGFPLQTTNVSAAKSEGTTISSQSRTVTVNRSFSLNATVPQTIPYNDGRGWSGTLSLIGQQSTGDYILATYTFLLGLVSYEANVIRLSM</sequence>
<organism evidence="2 4">
    <name type="scientific">Alkalihalobacillus alcalophilus ATCC 27647 = CGMCC 1.3604</name>
    <dbReference type="NCBI Taxonomy" id="1218173"/>
    <lineage>
        <taxon>Bacteria</taxon>
        <taxon>Bacillati</taxon>
        <taxon>Bacillota</taxon>
        <taxon>Bacilli</taxon>
        <taxon>Bacillales</taxon>
        <taxon>Bacillaceae</taxon>
        <taxon>Alkalihalobacillus</taxon>
    </lineage>
</organism>
<feature type="signal peptide" evidence="1">
    <location>
        <begin position="1"/>
        <end position="30"/>
    </location>
</feature>
<keyword evidence="1" id="KW-0732">Signal</keyword>
<reference evidence="2 4" key="1">
    <citation type="journal article" date="2014" name="Genome Announc.">
        <title>Draft Genome Sequence of Bacillus alcalophilus AV1934, a Classic Alkaliphile Isolated from Human Feces in 1934.</title>
        <authorList>
            <person name="Attie O."/>
            <person name="Jayaprakash A."/>
            <person name="Shah H."/>
            <person name="Paulsen I.T."/>
            <person name="Morino M."/>
            <person name="Takahashi Y."/>
            <person name="Narumi I."/>
            <person name="Sachidanandam R."/>
            <person name="Satoh K."/>
            <person name="Ito M."/>
            <person name="Krulwich T.A."/>
        </authorList>
    </citation>
    <scope>NUCLEOTIDE SEQUENCE [LARGE SCALE GENOMIC DNA]</scope>
    <source>
        <strain evidence="2 4">AV1934</strain>
    </source>
</reference>
<accession>A0A094YT23</accession>
<dbReference type="Proteomes" id="UP000002754">
    <property type="component" value="Unassembled WGS sequence"/>
</dbReference>
<dbReference type="RefSeq" id="WP_003320769.1">
    <property type="nucleotide sequence ID" value="NZ_ALPT02000052.1"/>
</dbReference>
<dbReference type="EMBL" id="ALPT02000052">
    <property type="protein sequence ID" value="KGA96632.1"/>
    <property type="molecule type" value="Genomic_DNA"/>
</dbReference>
<name>A0A094YT23_ALKAL</name>
<evidence type="ECO:0000313" key="4">
    <source>
        <dbReference type="Proteomes" id="UP000002754"/>
    </source>
</evidence>
<protein>
    <submittedName>
        <fullName evidence="2">Uncharacterized protein</fullName>
    </submittedName>
</protein>
<evidence type="ECO:0000256" key="1">
    <source>
        <dbReference type="SAM" id="SignalP"/>
    </source>
</evidence>
<evidence type="ECO:0000313" key="2">
    <source>
        <dbReference type="EMBL" id="KGA96632.1"/>
    </source>
</evidence>
<comment type="caution">
    <text evidence="2">The sequence shown here is derived from an EMBL/GenBank/DDBJ whole genome shotgun (WGS) entry which is preliminary data.</text>
</comment>
<dbReference type="OrthoDB" id="10002408at2"/>
<dbReference type="AlphaFoldDB" id="A0A094YT23"/>
<feature type="chain" id="PRO_5036290911" evidence="1">
    <location>
        <begin position="31"/>
        <end position="107"/>
    </location>
</feature>
<reference evidence="3 5" key="2">
    <citation type="submission" date="2014-01" db="EMBL/GenBank/DDBJ databases">
        <title>Draft genome sequencing of Bacillus alcalophilus CGMCC 1.3604.</title>
        <authorList>
            <person name="Yang J."/>
            <person name="Diao L."/>
            <person name="Yang S."/>
        </authorList>
    </citation>
    <scope>NUCLEOTIDE SEQUENCE [LARGE SCALE GENOMIC DNA]</scope>
    <source>
        <strain evidence="3 5">CGMCC 1.3604</strain>
    </source>
</reference>
<gene>
    <name evidence="3" type="ORF">AJ85_21600</name>
    <name evidence="2" type="ORF">BALCAV_0215025</name>
</gene>
<evidence type="ECO:0000313" key="5">
    <source>
        <dbReference type="Proteomes" id="UP000297014"/>
    </source>
</evidence>
<dbReference type="Proteomes" id="UP000297014">
    <property type="component" value="Unassembled WGS sequence"/>
</dbReference>